<dbReference type="SUPFAM" id="SSF81665">
    <property type="entry name" value="Calcium ATPase, transmembrane domain M"/>
    <property type="match status" value="1"/>
</dbReference>
<feature type="transmembrane region" description="Helical" evidence="3">
    <location>
        <begin position="238"/>
        <end position="256"/>
    </location>
</feature>
<keyword evidence="3" id="KW-0472">Membrane</keyword>
<dbReference type="EMBL" id="MKGL01000343">
    <property type="protein sequence ID" value="RNF00129.1"/>
    <property type="molecule type" value="Genomic_DNA"/>
</dbReference>
<dbReference type="SUPFAM" id="SSF56784">
    <property type="entry name" value="HAD-like"/>
    <property type="match status" value="1"/>
</dbReference>
<dbReference type="Pfam" id="PF00689">
    <property type="entry name" value="Cation_ATPase_C"/>
    <property type="match status" value="1"/>
</dbReference>
<gene>
    <name evidence="5" type="ORF">TraAM80_07816</name>
</gene>
<evidence type="ECO:0000313" key="5">
    <source>
        <dbReference type="EMBL" id="RNF00129.1"/>
    </source>
</evidence>
<dbReference type="GeneID" id="40331749"/>
<keyword evidence="3" id="KW-1133">Transmembrane helix</keyword>
<evidence type="ECO:0000313" key="6">
    <source>
        <dbReference type="Proteomes" id="UP000283634"/>
    </source>
</evidence>
<dbReference type="InterPro" id="IPR023298">
    <property type="entry name" value="ATPase_P-typ_TM_dom_sf"/>
</dbReference>
<feature type="domain" description="Cation-transporting P-type ATPase C-terminal" evidence="4">
    <location>
        <begin position="84"/>
        <end position="258"/>
    </location>
</feature>
<evidence type="ECO:0000256" key="2">
    <source>
        <dbReference type="ARBA" id="ARBA00022842"/>
    </source>
</evidence>
<name>A0A422N3R9_TRYRA</name>
<dbReference type="InterPro" id="IPR036412">
    <property type="entry name" value="HAD-like_sf"/>
</dbReference>
<dbReference type="AlphaFoldDB" id="A0A422N3R9"/>
<organism evidence="5 6">
    <name type="scientific">Trypanosoma rangeli</name>
    <dbReference type="NCBI Taxonomy" id="5698"/>
    <lineage>
        <taxon>Eukaryota</taxon>
        <taxon>Discoba</taxon>
        <taxon>Euglenozoa</taxon>
        <taxon>Kinetoplastea</taxon>
        <taxon>Metakinetoplastina</taxon>
        <taxon>Trypanosomatida</taxon>
        <taxon>Trypanosomatidae</taxon>
        <taxon>Trypanosoma</taxon>
        <taxon>Herpetosoma</taxon>
    </lineage>
</organism>
<reference evidence="5 6" key="1">
    <citation type="journal article" date="2018" name="BMC Genomics">
        <title>Genomic comparison of Trypanosoma conorhini and Trypanosoma rangeli to Trypanosoma cruzi strains of high and low virulence.</title>
        <authorList>
            <person name="Bradwell K.R."/>
            <person name="Koparde V.N."/>
            <person name="Matveyev A.V."/>
            <person name="Serrano M.G."/>
            <person name="Alves J.M."/>
            <person name="Parikh H."/>
            <person name="Huang B."/>
            <person name="Lee V."/>
            <person name="Espinosa-Alvarez O."/>
            <person name="Ortiz P.A."/>
            <person name="Costa-Martins A.G."/>
            <person name="Teixeira M.M."/>
            <person name="Buck G.A."/>
        </authorList>
    </citation>
    <scope>NUCLEOTIDE SEQUENCE [LARGE SCALE GENOMIC DNA]</scope>
    <source>
        <strain evidence="5 6">AM80</strain>
    </source>
</reference>
<keyword evidence="6" id="KW-1185">Reference proteome</keyword>
<proteinExistence type="predicted"/>
<dbReference type="Gene3D" id="1.20.1110.10">
    <property type="entry name" value="Calcium-transporting ATPase, transmembrane domain"/>
    <property type="match status" value="1"/>
</dbReference>
<keyword evidence="1" id="KW-0479">Metal-binding</keyword>
<dbReference type="OrthoDB" id="3352408at2759"/>
<dbReference type="Proteomes" id="UP000283634">
    <property type="component" value="Unassembled WGS sequence"/>
</dbReference>
<accession>A0A422N3R9</accession>
<dbReference type="InterPro" id="IPR006068">
    <property type="entry name" value="ATPase_P-typ_cation-transptr_C"/>
</dbReference>
<evidence type="ECO:0000256" key="3">
    <source>
        <dbReference type="SAM" id="Phobius"/>
    </source>
</evidence>
<evidence type="ECO:0000256" key="1">
    <source>
        <dbReference type="ARBA" id="ARBA00022723"/>
    </source>
</evidence>
<protein>
    <submittedName>
        <fullName evidence="5">Vacuolar-type Ca2+-ATPase</fullName>
    </submittedName>
</protein>
<feature type="transmembrane region" description="Helical" evidence="3">
    <location>
        <begin position="208"/>
        <end position="232"/>
    </location>
</feature>
<comment type="caution">
    <text evidence="5">The sequence shown here is derived from an EMBL/GenBank/DDBJ whole genome shotgun (WGS) entry which is preliminary data.</text>
</comment>
<dbReference type="GO" id="GO:0046872">
    <property type="term" value="F:metal ion binding"/>
    <property type="evidence" value="ECO:0007669"/>
    <property type="project" value="UniProtKB-KW"/>
</dbReference>
<feature type="transmembrane region" description="Helical" evidence="3">
    <location>
        <begin position="132"/>
        <end position="150"/>
    </location>
</feature>
<dbReference type="RefSeq" id="XP_029235591.1">
    <property type="nucleotide sequence ID" value="XM_029384594.1"/>
</dbReference>
<dbReference type="GO" id="GO:0005388">
    <property type="term" value="F:P-type calcium transporter activity"/>
    <property type="evidence" value="ECO:0007669"/>
    <property type="project" value="TreeGrafter"/>
</dbReference>
<dbReference type="PANTHER" id="PTHR24093">
    <property type="entry name" value="CATION TRANSPORTING ATPASE"/>
    <property type="match status" value="1"/>
</dbReference>
<dbReference type="VEuPathDB" id="TriTrypDB:TRSC58_06405"/>
<dbReference type="OMA" id="KWITCIV"/>
<keyword evidence="3" id="KW-0812">Transmembrane</keyword>
<feature type="non-terminal residue" evidence="5">
    <location>
        <position position="1"/>
    </location>
</feature>
<dbReference type="PANTHER" id="PTHR24093:SF486">
    <property type="entry name" value="CALCIUM-TRANSPORTING ATPASE"/>
    <property type="match status" value="1"/>
</dbReference>
<evidence type="ECO:0000259" key="4">
    <source>
        <dbReference type="Pfam" id="PF00689"/>
    </source>
</evidence>
<keyword evidence="2" id="KW-0460">Magnesium</keyword>
<sequence length="358" mass="39990">GTNDAPALRLASVGFVMRSGTDIAVKSSDIVLLDDNFRSVQRAVVWGRTVNDNIRKFLQLQLTVNFSSVVLTFFGSFLSSTHTSPLSTVQLLWVNLIMDTLAALALATEEPSEACLGRGPVLRRAPLVSRRMWCTICTIAGYQTLITLLMERFGASWFDVAGAEGSRAHGTLVFNVFLLSVIFHMFNARKLYEELNCFEGLWERSKTFVVIVVGCFLFQVFAVEMLGSLIQVVPLRGYQWFGCVALSLLTLVFGVVSRLVPLEEPQLPEVEAEIKDMDPEARRVAMKLTTDVEVHATRQGAGLDLQFGRRLLAQAMWQQVREHHLTVKSVNAFRRARVDRDMHTSVSKDIYGRLAAAM</sequence>
<dbReference type="GO" id="GO:0005886">
    <property type="term" value="C:plasma membrane"/>
    <property type="evidence" value="ECO:0007669"/>
    <property type="project" value="TreeGrafter"/>
</dbReference>
<feature type="transmembrane region" description="Helical" evidence="3">
    <location>
        <begin position="170"/>
        <end position="187"/>
    </location>
</feature>